<evidence type="ECO:0000313" key="3">
    <source>
        <dbReference type="Proteomes" id="UP001431784"/>
    </source>
</evidence>
<accession>A0ABT5TE41</accession>
<gene>
    <name evidence="2" type="ORF">PUT78_15160</name>
</gene>
<dbReference type="Proteomes" id="UP001431784">
    <property type="component" value="Unassembled WGS sequence"/>
</dbReference>
<protein>
    <submittedName>
        <fullName evidence="2">DciA family protein</fullName>
    </submittedName>
</protein>
<evidence type="ECO:0000313" key="2">
    <source>
        <dbReference type="EMBL" id="MDD7972437.1"/>
    </source>
</evidence>
<feature type="region of interest" description="Disordered" evidence="1">
    <location>
        <begin position="1"/>
        <end position="21"/>
    </location>
</feature>
<name>A0ABT5TE41_9RHOB</name>
<dbReference type="PIRSF" id="PIRSF032064">
    <property type="entry name" value="UCP032064"/>
    <property type="match status" value="1"/>
</dbReference>
<dbReference type="EMBL" id="JAQZSM010000015">
    <property type="protein sequence ID" value="MDD7972437.1"/>
    <property type="molecule type" value="Genomic_DNA"/>
</dbReference>
<dbReference type="Pfam" id="PF05258">
    <property type="entry name" value="DciA"/>
    <property type="match status" value="1"/>
</dbReference>
<reference evidence="2" key="1">
    <citation type="submission" date="2023-02" db="EMBL/GenBank/DDBJ databases">
        <title>Description of Roseinatronobacter alkalisoli sp. nov., an alkaliphilic bacerium isolated from soda soil.</title>
        <authorList>
            <person name="Wei W."/>
        </authorList>
    </citation>
    <scope>NUCLEOTIDE SEQUENCE</scope>
    <source>
        <strain evidence="2">HJB301</strain>
    </source>
</reference>
<proteinExistence type="predicted"/>
<comment type="caution">
    <text evidence="2">The sequence shown here is derived from an EMBL/GenBank/DDBJ whole genome shotgun (WGS) entry which is preliminary data.</text>
</comment>
<organism evidence="2 3">
    <name type="scientific">Roseinatronobacter alkalisoli</name>
    <dbReference type="NCBI Taxonomy" id="3028235"/>
    <lineage>
        <taxon>Bacteria</taxon>
        <taxon>Pseudomonadati</taxon>
        <taxon>Pseudomonadota</taxon>
        <taxon>Alphaproteobacteria</taxon>
        <taxon>Rhodobacterales</taxon>
        <taxon>Paracoccaceae</taxon>
        <taxon>Roseinatronobacter</taxon>
    </lineage>
</organism>
<sequence>MAKKPPQKTQSPAAQAPRRRRGFEAASGLLNTQIRKVGEARGFAVSRLLTHWAEIAGPELAACCRPVKVSYGRGGLGATLTLLTTGAAGPMLQMRLPALREKVNACYGYNAIARISLTQTAPMGFADGQAAFTPAPQPAPKAPDPQILRQAKAVADGVHDDGLRTALERLAGNVLSRASHNKGQT</sequence>
<keyword evidence="3" id="KW-1185">Reference proteome</keyword>
<evidence type="ECO:0000256" key="1">
    <source>
        <dbReference type="SAM" id="MobiDB-lite"/>
    </source>
</evidence>
<dbReference type="InterPro" id="IPR010593">
    <property type="entry name" value="DUF1159"/>
</dbReference>
<dbReference type="InterPro" id="IPR007922">
    <property type="entry name" value="DciA-like"/>
</dbReference>
<dbReference type="RefSeq" id="WP_274353108.1">
    <property type="nucleotide sequence ID" value="NZ_JAQZSM010000015.1"/>
</dbReference>